<dbReference type="InterPro" id="IPR004104">
    <property type="entry name" value="Gfo/Idh/MocA-like_OxRdtase_C"/>
</dbReference>
<dbReference type="PANTHER" id="PTHR43249">
    <property type="entry name" value="UDP-N-ACETYL-2-AMINO-2-DEOXY-D-GLUCURONATE OXIDASE"/>
    <property type="match status" value="1"/>
</dbReference>
<accession>A0A5E4Y868</accession>
<dbReference type="GO" id="GO:0000166">
    <property type="term" value="F:nucleotide binding"/>
    <property type="evidence" value="ECO:0007669"/>
    <property type="project" value="InterPro"/>
</dbReference>
<dbReference type="PANTHER" id="PTHR43249:SF1">
    <property type="entry name" value="D-GLUCOSIDE 3-DEHYDROGENASE"/>
    <property type="match status" value="1"/>
</dbReference>
<dbReference type="EMBL" id="CABPRZ010000022">
    <property type="protein sequence ID" value="VVE44612.1"/>
    <property type="molecule type" value="Genomic_DNA"/>
</dbReference>
<dbReference type="Proteomes" id="UP000414233">
    <property type="component" value="Unassembled WGS sequence"/>
</dbReference>
<organism evidence="3 4">
    <name type="scientific">Pandoraea terrae</name>
    <dbReference type="NCBI Taxonomy" id="1537710"/>
    <lineage>
        <taxon>Bacteria</taxon>
        <taxon>Pseudomonadati</taxon>
        <taxon>Pseudomonadota</taxon>
        <taxon>Betaproteobacteria</taxon>
        <taxon>Burkholderiales</taxon>
        <taxon>Burkholderiaceae</taxon>
        <taxon>Pandoraea</taxon>
    </lineage>
</organism>
<dbReference type="InterPro" id="IPR000683">
    <property type="entry name" value="Gfo/Idh/MocA-like_OxRdtase_N"/>
</dbReference>
<proteinExistence type="predicted"/>
<dbReference type="RefSeq" id="WP_150699026.1">
    <property type="nucleotide sequence ID" value="NZ_CABPRZ010000022.1"/>
</dbReference>
<dbReference type="Gene3D" id="3.40.50.720">
    <property type="entry name" value="NAD(P)-binding Rossmann-like Domain"/>
    <property type="match status" value="1"/>
</dbReference>
<keyword evidence="4" id="KW-1185">Reference proteome</keyword>
<gene>
    <name evidence="3" type="ORF">PTE30175_04235</name>
</gene>
<evidence type="ECO:0000313" key="3">
    <source>
        <dbReference type="EMBL" id="VVE44612.1"/>
    </source>
</evidence>
<dbReference type="Pfam" id="PF01408">
    <property type="entry name" value="GFO_IDH_MocA"/>
    <property type="match status" value="1"/>
</dbReference>
<name>A0A5E4Y868_9BURK</name>
<dbReference type="OrthoDB" id="8565814at2"/>
<dbReference type="Gene3D" id="3.30.360.10">
    <property type="entry name" value="Dihydrodipicolinate Reductase, domain 2"/>
    <property type="match status" value="1"/>
</dbReference>
<evidence type="ECO:0000259" key="2">
    <source>
        <dbReference type="Pfam" id="PF02894"/>
    </source>
</evidence>
<sequence length="353" mass="38896">MRQFPPAIQGRKVKFALVGCGRISKNHIGAIERHAERAELVGVCDIDPVALAQAAAATGARPYASLSAMLAECDADAVILTTPSGLHAEQAIEIAAAGRNVITEKPMATRWEDGKRMVNACDAAGVRLFVVKQNRRNATLQLLKRAVEKKRFGRIYMVNLNVFWTRPQEYYDSASWRGTWEFDGGAFMNQASHYIDLIDWIIGPVESLHAYTGTLERDIEVEDTGVISLRWRSGALGSMNVTMLTYPKNLEGSITILGEKGTVRIGGVAVNEVQTWEFAEPDEDDAKVAGASYETTSVYGFGHPLYYDNVIRVLRGEAEPETDGREGLRSLEVLIAAYRSARDGKRVALPLDY</sequence>
<feature type="domain" description="Gfo/Idh/MocA-like oxidoreductase C-terminal" evidence="2">
    <location>
        <begin position="144"/>
        <end position="349"/>
    </location>
</feature>
<dbReference type="InterPro" id="IPR052515">
    <property type="entry name" value="Gfo/Idh/MocA_Oxidoreductase"/>
</dbReference>
<reference evidence="3 4" key="1">
    <citation type="submission" date="2019-08" db="EMBL/GenBank/DDBJ databases">
        <authorList>
            <person name="Peeters C."/>
        </authorList>
    </citation>
    <scope>NUCLEOTIDE SEQUENCE [LARGE SCALE GENOMIC DNA]</scope>
    <source>
        <strain evidence="3 4">LMG 30175</strain>
    </source>
</reference>
<dbReference type="InterPro" id="IPR036291">
    <property type="entry name" value="NAD(P)-bd_dom_sf"/>
</dbReference>
<dbReference type="AlphaFoldDB" id="A0A5E4Y868"/>
<evidence type="ECO:0000313" key="4">
    <source>
        <dbReference type="Proteomes" id="UP000414233"/>
    </source>
</evidence>
<evidence type="ECO:0000259" key="1">
    <source>
        <dbReference type="Pfam" id="PF01408"/>
    </source>
</evidence>
<protein>
    <submittedName>
        <fullName evidence="3">Oxidoreductase</fullName>
    </submittedName>
</protein>
<dbReference type="SUPFAM" id="SSF51735">
    <property type="entry name" value="NAD(P)-binding Rossmann-fold domains"/>
    <property type="match status" value="1"/>
</dbReference>
<dbReference type="Pfam" id="PF02894">
    <property type="entry name" value="GFO_IDH_MocA_C"/>
    <property type="match status" value="1"/>
</dbReference>
<feature type="domain" description="Gfo/Idh/MocA-like oxidoreductase N-terminal" evidence="1">
    <location>
        <begin position="14"/>
        <end position="130"/>
    </location>
</feature>
<dbReference type="SUPFAM" id="SSF55347">
    <property type="entry name" value="Glyceraldehyde-3-phosphate dehydrogenase-like, C-terminal domain"/>
    <property type="match status" value="1"/>
</dbReference>